<evidence type="ECO:0000256" key="4">
    <source>
        <dbReference type="PROSITE-ProRule" id="PRU00332"/>
    </source>
</evidence>
<evidence type="ECO:0000313" key="8">
    <source>
        <dbReference type="Proteomes" id="UP000799770"/>
    </source>
</evidence>
<evidence type="ECO:0000256" key="2">
    <source>
        <dbReference type="ARBA" id="ARBA00022884"/>
    </source>
</evidence>
<feature type="region of interest" description="Disordered" evidence="5">
    <location>
        <begin position="583"/>
        <end position="613"/>
    </location>
</feature>
<dbReference type="Gene3D" id="1.10.10.10">
    <property type="entry name" value="Winged helix-like DNA-binding domain superfamily/Winged helix DNA-binding domain"/>
    <property type="match status" value="1"/>
</dbReference>
<dbReference type="AlphaFoldDB" id="A0A6A5ZTA9"/>
<feature type="domain" description="HTH La-type RNA-binding" evidence="6">
    <location>
        <begin position="30"/>
        <end position="119"/>
    </location>
</feature>
<reference evidence="7" key="1">
    <citation type="journal article" date="2020" name="Stud. Mycol.">
        <title>101 Dothideomycetes genomes: a test case for predicting lifestyles and emergence of pathogens.</title>
        <authorList>
            <person name="Haridas S."/>
            <person name="Albert R."/>
            <person name="Binder M."/>
            <person name="Bloem J."/>
            <person name="Labutti K."/>
            <person name="Salamov A."/>
            <person name="Andreopoulos B."/>
            <person name="Baker S."/>
            <person name="Barry K."/>
            <person name="Bills G."/>
            <person name="Bluhm B."/>
            <person name="Cannon C."/>
            <person name="Castanera R."/>
            <person name="Culley D."/>
            <person name="Daum C."/>
            <person name="Ezra D."/>
            <person name="Gonzalez J."/>
            <person name="Henrissat B."/>
            <person name="Kuo A."/>
            <person name="Liang C."/>
            <person name="Lipzen A."/>
            <person name="Lutzoni F."/>
            <person name="Magnuson J."/>
            <person name="Mondo S."/>
            <person name="Nolan M."/>
            <person name="Ohm R."/>
            <person name="Pangilinan J."/>
            <person name="Park H.-J."/>
            <person name="Ramirez L."/>
            <person name="Alfaro M."/>
            <person name="Sun H."/>
            <person name="Tritt A."/>
            <person name="Yoshinaga Y."/>
            <person name="Zwiers L.-H."/>
            <person name="Turgeon B."/>
            <person name="Goodwin S."/>
            <person name="Spatafora J."/>
            <person name="Crous P."/>
            <person name="Grigoriev I."/>
        </authorList>
    </citation>
    <scope>NUCLEOTIDE SEQUENCE</scope>
    <source>
        <strain evidence="7">CBS 627.86</strain>
    </source>
</reference>
<dbReference type="GO" id="GO:0006396">
    <property type="term" value="P:RNA processing"/>
    <property type="evidence" value="ECO:0007669"/>
    <property type="project" value="InterPro"/>
</dbReference>
<dbReference type="InterPro" id="IPR006630">
    <property type="entry name" value="La_HTH"/>
</dbReference>
<evidence type="ECO:0000256" key="5">
    <source>
        <dbReference type="SAM" id="MobiDB-lite"/>
    </source>
</evidence>
<dbReference type="GO" id="GO:0031047">
    <property type="term" value="P:regulatory ncRNA-mediated gene silencing"/>
    <property type="evidence" value="ECO:0007669"/>
    <property type="project" value="InterPro"/>
</dbReference>
<evidence type="ECO:0000259" key="6">
    <source>
        <dbReference type="PROSITE" id="PS50961"/>
    </source>
</evidence>
<gene>
    <name evidence="7" type="ORF">BDV96DRAFT_564507</name>
</gene>
<proteinExistence type="predicted"/>
<keyword evidence="8" id="KW-1185">Reference proteome</keyword>
<organism evidence="7 8">
    <name type="scientific">Lophiotrema nucula</name>
    <dbReference type="NCBI Taxonomy" id="690887"/>
    <lineage>
        <taxon>Eukaryota</taxon>
        <taxon>Fungi</taxon>
        <taxon>Dikarya</taxon>
        <taxon>Ascomycota</taxon>
        <taxon>Pezizomycotina</taxon>
        <taxon>Dothideomycetes</taxon>
        <taxon>Pleosporomycetidae</taxon>
        <taxon>Pleosporales</taxon>
        <taxon>Lophiotremataceae</taxon>
        <taxon>Lophiotrema</taxon>
    </lineage>
</organism>
<feature type="compositionally biased region" description="Acidic residues" evidence="5">
    <location>
        <begin position="583"/>
        <end position="598"/>
    </location>
</feature>
<evidence type="ECO:0000256" key="3">
    <source>
        <dbReference type="ARBA" id="ARBA00023242"/>
    </source>
</evidence>
<dbReference type="InterPro" id="IPR045180">
    <property type="entry name" value="La_dom_prot"/>
</dbReference>
<dbReference type="PROSITE" id="PS50961">
    <property type="entry name" value="HTH_LA"/>
    <property type="match status" value="1"/>
</dbReference>
<dbReference type="InterPro" id="IPR036390">
    <property type="entry name" value="WH_DNA-bd_sf"/>
</dbReference>
<dbReference type="Pfam" id="PF05383">
    <property type="entry name" value="La"/>
    <property type="match status" value="1"/>
</dbReference>
<accession>A0A6A5ZTA9</accession>
<evidence type="ECO:0000313" key="7">
    <source>
        <dbReference type="EMBL" id="KAF2121538.1"/>
    </source>
</evidence>
<dbReference type="InterPro" id="IPR002344">
    <property type="entry name" value="Lupus_La"/>
</dbReference>
<evidence type="ECO:0000256" key="1">
    <source>
        <dbReference type="ARBA" id="ARBA00004123"/>
    </source>
</evidence>
<dbReference type="EMBL" id="ML977312">
    <property type="protein sequence ID" value="KAF2121538.1"/>
    <property type="molecule type" value="Genomic_DNA"/>
</dbReference>
<dbReference type="GO" id="GO:0033167">
    <property type="term" value="C:ARC complex"/>
    <property type="evidence" value="ECO:0007669"/>
    <property type="project" value="InterPro"/>
</dbReference>
<dbReference type="OrthoDB" id="435402at2759"/>
<dbReference type="SUPFAM" id="SSF46785">
    <property type="entry name" value="Winged helix' DNA-binding domain"/>
    <property type="match status" value="1"/>
</dbReference>
<dbReference type="GO" id="GO:0003729">
    <property type="term" value="F:mRNA binding"/>
    <property type="evidence" value="ECO:0007669"/>
    <property type="project" value="TreeGrafter"/>
</dbReference>
<dbReference type="PANTHER" id="PTHR22792:SF140">
    <property type="entry name" value="ACHILLES, ISOFORM A"/>
    <property type="match status" value="1"/>
</dbReference>
<dbReference type="Proteomes" id="UP000799770">
    <property type="component" value="Unassembled WGS sequence"/>
</dbReference>
<feature type="compositionally biased region" description="Polar residues" evidence="5">
    <location>
        <begin position="1"/>
        <end position="25"/>
    </location>
</feature>
<dbReference type="InterPro" id="IPR018606">
    <property type="entry name" value="Arb1"/>
</dbReference>
<dbReference type="InterPro" id="IPR036388">
    <property type="entry name" value="WH-like_DNA-bd_sf"/>
</dbReference>
<protein>
    <submittedName>
        <fullName evidence="7">Argonaute siRNA chaperone complex subunit Arb1-domain-containing protein</fullName>
    </submittedName>
</protein>
<dbReference type="SMART" id="SM00715">
    <property type="entry name" value="LA"/>
    <property type="match status" value="1"/>
</dbReference>
<comment type="subcellular location">
    <subcellularLocation>
        <location evidence="1">Nucleus</location>
    </subcellularLocation>
</comment>
<dbReference type="Pfam" id="PF09692">
    <property type="entry name" value="Arb1"/>
    <property type="match status" value="1"/>
</dbReference>
<feature type="region of interest" description="Disordered" evidence="5">
    <location>
        <begin position="1"/>
        <end position="35"/>
    </location>
</feature>
<dbReference type="PANTHER" id="PTHR22792">
    <property type="entry name" value="LUPUS LA PROTEIN-RELATED"/>
    <property type="match status" value="1"/>
</dbReference>
<dbReference type="PRINTS" id="PR00302">
    <property type="entry name" value="LUPUSLA"/>
</dbReference>
<keyword evidence="3" id="KW-0539">Nucleus</keyword>
<name>A0A6A5ZTA9_9PLEO</name>
<sequence length="613" mass="69512">MTETATETVTSVKGSSMSDAGSASEPQVDLNGDVPDGPLIRRQVEYYFSDENLPTDKHMLECCGGAQNLPVSVSRICGFKKMRKWKKKTVAQALRLSTFLDVVENGKKIRRRTPLVLPTIYDEPEDDSDIAYDPRTKREIVKPIKLLPQDKKALPPGMTKNMMKPTGFEPTHVEGPISPDDYNKERILYDPDKPFTERIEHAIQKFKMKKRMHEKYANVFNKWMLFGGVESMPRLFQGVSKEELAGMDEEQKLQILSIHRVPDDRSDPNVWAVDFVGVAEAFLSSFLPNYYGIEENHVKTACLVLETFFNYLLVHEVCDEYKSDLITARALCERAETELIKCDRVGLDLPGSFNTAASTIFEGSKSTLFTGNQEWAQQDEEDGGYWTASAVGMQNEQARVVFTTGLVTYGTDEQYDALGGSNASLETMLKNIKVLKREELQLEVTAVHFPTEDVRSIYTSQNEAWKSKLQLEPLGKLVCKSIFIDTFSEYDLPKDKYQNGQLPKDDLGKLYEFWVDDSILQDCFEGMKLKATVLTLDCGITILDGVDQCMVSFYRWLPNELWLSHKSDAKEFRLVKRGLEDMEPEEDEKVEINGEDAGGEEKETGDGEFSDDE</sequence>
<keyword evidence="2 4" id="KW-0694">RNA-binding</keyword>